<reference evidence="2" key="1">
    <citation type="submission" date="2021-11" db="EMBL/GenBank/DDBJ databases">
        <authorList>
            <person name="Herlambang A."/>
            <person name="Guo Y."/>
            <person name="Takashima Y."/>
            <person name="Nishizawa T."/>
        </authorList>
    </citation>
    <scope>NUCLEOTIDE SEQUENCE</scope>
    <source>
        <strain evidence="2">E1425</strain>
    </source>
</reference>
<evidence type="ECO:0000256" key="1">
    <source>
        <dbReference type="SAM" id="MobiDB-lite"/>
    </source>
</evidence>
<dbReference type="OrthoDB" id="2424029at2759"/>
<organism evidence="2 3">
    <name type="scientific">Entomortierella parvispora</name>
    <dbReference type="NCBI Taxonomy" id="205924"/>
    <lineage>
        <taxon>Eukaryota</taxon>
        <taxon>Fungi</taxon>
        <taxon>Fungi incertae sedis</taxon>
        <taxon>Mucoromycota</taxon>
        <taxon>Mortierellomycotina</taxon>
        <taxon>Mortierellomycetes</taxon>
        <taxon>Mortierellales</taxon>
        <taxon>Mortierellaceae</taxon>
        <taxon>Entomortierella</taxon>
    </lineage>
</organism>
<comment type="caution">
    <text evidence="2">The sequence shown here is derived from an EMBL/GenBank/DDBJ whole genome shotgun (WGS) entry which is preliminary data.</text>
</comment>
<evidence type="ECO:0000313" key="3">
    <source>
        <dbReference type="Proteomes" id="UP000827284"/>
    </source>
</evidence>
<reference evidence="2" key="2">
    <citation type="journal article" date="2022" name="Microbiol. Resour. Announc.">
        <title>Whole-Genome Sequence of Entomortierella parvispora E1425, a Mucoromycotan Fungus Associated with Burkholderiaceae-Related Endosymbiotic Bacteria.</title>
        <authorList>
            <person name="Herlambang A."/>
            <person name="Guo Y."/>
            <person name="Takashima Y."/>
            <person name="Narisawa K."/>
            <person name="Ohta H."/>
            <person name="Nishizawa T."/>
        </authorList>
    </citation>
    <scope>NUCLEOTIDE SEQUENCE</scope>
    <source>
        <strain evidence="2">E1425</strain>
    </source>
</reference>
<protein>
    <submittedName>
        <fullName evidence="2">Uncharacterized protein</fullName>
    </submittedName>
</protein>
<dbReference type="EMBL" id="BQFW01000008">
    <property type="protein sequence ID" value="GJJ73965.1"/>
    <property type="molecule type" value="Genomic_DNA"/>
</dbReference>
<sequence length="278" mass="30728">MTTPATTLPPASTAAHDGSTVVSTAVGPAVYVSPSRPDPIISMTDSTTPLITVASSKAPRKVQCRGLTSNNKNIMANTMTVLNAMIQIPPFVPYGRKRVAWEKVAQLCQARNKELAAVTGALCEARYILVRDEYRDEYRLAQATAIRRTGEDEEPPTEQDNALEELIGMEEGFENQQRDEQARVINIQAEENLFRAAAEDKRESAVVRVLTAADTTEINNNLASVSEPSTPVCQQSANTTPPRQKRKRRRQEQDDLLDIVKSTSVLFKAVAEKYLRKK</sequence>
<proteinExistence type="predicted"/>
<feature type="compositionally biased region" description="Polar residues" evidence="1">
    <location>
        <begin position="220"/>
        <end position="238"/>
    </location>
</feature>
<keyword evidence="3" id="KW-1185">Reference proteome</keyword>
<dbReference type="AlphaFoldDB" id="A0A9P3HC28"/>
<gene>
    <name evidence="2" type="ORF">EMPS_06323</name>
</gene>
<evidence type="ECO:0000313" key="2">
    <source>
        <dbReference type="EMBL" id="GJJ73965.1"/>
    </source>
</evidence>
<dbReference type="Proteomes" id="UP000827284">
    <property type="component" value="Unassembled WGS sequence"/>
</dbReference>
<feature type="region of interest" description="Disordered" evidence="1">
    <location>
        <begin position="220"/>
        <end position="254"/>
    </location>
</feature>
<name>A0A9P3HC28_9FUNG</name>
<accession>A0A9P3HC28</accession>